<dbReference type="InterPro" id="IPR002401">
    <property type="entry name" value="Cyt_P450_E_grp-I"/>
</dbReference>
<feature type="region of interest" description="Disordered" evidence="5">
    <location>
        <begin position="560"/>
        <end position="606"/>
    </location>
</feature>
<dbReference type="Proteomes" id="UP001059893">
    <property type="component" value="Unassembled WGS sequence"/>
</dbReference>
<evidence type="ECO:0000313" key="8">
    <source>
        <dbReference type="Proteomes" id="UP001059893"/>
    </source>
</evidence>
<comment type="similarity">
    <text evidence="1">Belongs to the cytochrome P450 family.</text>
</comment>
<accession>A0ABQ8NAX7</accession>
<sequence length="623" mass="70075">MASVPFVLFIAAWCLLIVKLYLDHQKRHRLPDGAKPLPGPKSIPFIGRVHDLPPDMTWMKFYEWSKIYGPIYQMEIFGSVHIWMSSEEIVQDLLARRANINSDRPVIVNLPDNRTSGDYLALSGNNETWKRQRKMCNQLMAASNKQGLHAYPTRERDRFLSLMANDPSNYIEWIEQFTARTVSRVCWGTPHRQALLRKTTFGLLESISPAGALPNVVAWLGYLPDKFSPWRKKEHLRHALEAELFTSNLAGVKASMNEGHSVPSAARTFLEDMEQKPRGSQAEADFHSAEGSKVVGMMAIAGALTIGSPIQSFLLAMCHYPEWLERMQAEIDINLDGRCPQWDDREKLPLLRAVVKETMRWRPPVPTGIPHASDKDDVYNGYFIPKGATLHALEWGLTRDESVYPDAETFNPDRWLNPSFPTYKEPLTHYPNLNGYSQFGYGRRTCQGIPIVDQDLFLSMGGLAWAFDIRKKLDTQGNEIPVHWNSYSSLLIAKPVKFEFDCVPREGKGRVIDLMASSAREMEEEENRLLGYGCSTGTSLLHPRVEISLAKDIEVMSEVGSASASDTDESSMRDSLLLSSEGSSRSSSVYSSDSEEGARNRKPTKPLKKAASAFFGALPGGWV</sequence>
<dbReference type="Pfam" id="PF00067">
    <property type="entry name" value="p450"/>
    <property type="match status" value="1"/>
</dbReference>
<dbReference type="EMBL" id="JABSND010000235">
    <property type="protein sequence ID" value="KAI6293590.1"/>
    <property type="molecule type" value="Genomic_DNA"/>
</dbReference>
<dbReference type="InterPro" id="IPR001128">
    <property type="entry name" value="Cyt_P450"/>
</dbReference>
<evidence type="ECO:0000256" key="2">
    <source>
        <dbReference type="ARBA" id="ARBA00022723"/>
    </source>
</evidence>
<feature type="signal peptide" evidence="6">
    <location>
        <begin position="1"/>
        <end position="20"/>
    </location>
</feature>
<evidence type="ECO:0000313" key="7">
    <source>
        <dbReference type="EMBL" id="KAI6293590.1"/>
    </source>
</evidence>
<dbReference type="InterPro" id="IPR050364">
    <property type="entry name" value="Cytochrome_P450_fung"/>
</dbReference>
<evidence type="ECO:0000256" key="5">
    <source>
        <dbReference type="SAM" id="MobiDB-lite"/>
    </source>
</evidence>
<evidence type="ECO:0008006" key="9">
    <source>
        <dbReference type="Google" id="ProtNLM"/>
    </source>
</evidence>
<keyword evidence="8" id="KW-1185">Reference proteome</keyword>
<evidence type="ECO:0000256" key="6">
    <source>
        <dbReference type="SAM" id="SignalP"/>
    </source>
</evidence>
<organism evidence="7 8">
    <name type="scientific">Pyricularia grisea</name>
    <name type="common">Crabgrass-specific blast fungus</name>
    <name type="synonym">Magnaporthe grisea</name>
    <dbReference type="NCBI Taxonomy" id="148305"/>
    <lineage>
        <taxon>Eukaryota</taxon>
        <taxon>Fungi</taxon>
        <taxon>Dikarya</taxon>
        <taxon>Ascomycota</taxon>
        <taxon>Pezizomycotina</taxon>
        <taxon>Sordariomycetes</taxon>
        <taxon>Sordariomycetidae</taxon>
        <taxon>Magnaporthales</taxon>
        <taxon>Pyriculariaceae</taxon>
        <taxon>Pyricularia</taxon>
    </lineage>
</organism>
<dbReference type="InterPro" id="IPR036396">
    <property type="entry name" value="Cyt_P450_sf"/>
</dbReference>
<feature type="chain" id="PRO_5047051453" description="Cytochrome P450" evidence="6">
    <location>
        <begin position="21"/>
        <end position="623"/>
    </location>
</feature>
<proteinExistence type="inferred from homology"/>
<dbReference type="CDD" id="cd11065">
    <property type="entry name" value="CYP64-like"/>
    <property type="match status" value="1"/>
</dbReference>
<comment type="caution">
    <text evidence="7">The sequence shown here is derived from an EMBL/GenBank/DDBJ whole genome shotgun (WGS) entry which is preliminary data.</text>
</comment>
<evidence type="ECO:0000256" key="3">
    <source>
        <dbReference type="ARBA" id="ARBA00023002"/>
    </source>
</evidence>
<evidence type="ECO:0000256" key="4">
    <source>
        <dbReference type="ARBA" id="ARBA00023004"/>
    </source>
</evidence>
<feature type="compositionally biased region" description="Low complexity" evidence="5">
    <location>
        <begin position="575"/>
        <end position="592"/>
    </location>
</feature>
<keyword evidence="2" id="KW-0479">Metal-binding</keyword>
<dbReference type="PANTHER" id="PTHR46300:SF8">
    <property type="entry name" value="CYTOCHROME P450 2E1"/>
    <property type="match status" value="1"/>
</dbReference>
<dbReference type="SUPFAM" id="SSF48264">
    <property type="entry name" value="Cytochrome P450"/>
    <property type="match status" value="1"/>
</dbReference>
<dbReference type="Gene3D" id="1.10.630.10">
    <property type="entry name" value="Cytochrome P450"/>
    <property type="match status" value="1"/>
</dbReference>
<keyword evidence="6" id="KW-0732">Signal</keyword>
<dbReference type="PRINTS" id="PR00463">
    <property type="entry name" value="EP450I"/>
</dbReference>
<gene>
    <name evidence="7" type="ORF">MCOR33_009045</name>
</gene>
<evidence type="ECO:0000256" key="1">
    <source>
        <dbReference type="ARBA" id="ARBA00010617"/>
    </source>
</evidence>
<keyword evidence="3" id="KW-0560">Oxidoreductase</keyword>
<keyword evidence="4" id="KW-0408">Iron</keyword>
<name>A0ABQ8NAX7_PYRGI</name>
<reference evidence="7" key="1">
    <citation type="submission" date="2021-01" db="EMBL/GenBank/DDBJ databases">
        <title>Deciphering the adaptive evolutionary patterns associated with biogeogrpahic diversity in the finger millet blast pathogen Magnaporthe oryzae in Eastern Africa.</title>
        <authorList>
            <person name="Onyema G."/>
            <person name="Shittu T.A."/>
            <person name="Dodsworth S."/>
            <person name="Devilliers S."/>
            <person name="Muthumeenakshi S."/>
            <person name="Sreenivasaprasad S."/>
        </authorList>
    </citation>
    <scope>NUCLEOTIDE SEQUENCE</scope>
    <source>
        <strain evidence="7">D15/s37</strain>
    </source>
</reference>
<protein>
    <recommendedName>
        <fullName evidence="9">Cytochrome P450</fullName>
    </recommendedName>
</protein>
<dbReference type="PANTHER" id="PTHR46300">
    <property type="entry name" value="P450, PUTATIVE (EUROFUNG)-RELATED-RELATED"/>
    <property type="match status" value="1"/>
</dbReference>